<feature type="transmembrane region" description="Helical" evidence="7">
    <location>
        <begin position="253"/>
        <end position="272"/>
    </location>
</feature>
<proteinExistence type="inferred from homology"/>
<evidence type="ECO:0000256" key="4">
    <source>
        <dbReference type="ARBA" id="ARBA00022692"/>
    </source>
</evidence>
<dbReference type="Proteomes" id="UP000287910">
    <property type="component" value="Unassembled WGS sequence"/>
</dbReference>
<sequence length="357" mass="40945">MEDYYLVKGKGRIFYIEILRAISIIAVIIIHISASETLVSFTTTNIKYWWIQNIFDSLARWSVPVFVMISGALLLNPAKQEPIGMFLKKKGLKMLIPFFVWGLFYLILSASVNLDSLTVKYIIRGFIEGPMYYHMWFMYMIIALYAITPLLKNIILNSNQDKILYLLLIIFISVSLIDLIEKFTSLRVNNFFTIKPLGGFIGYFILGYYLHTFSFSKVAQKAIYFGAVVSALIIPIGTYYLTSKNNGQLDVYLYDYTNPFVLLISMAIFLAIKNVKWAPNPKNYGTKMILAVSSTSFGIYLVHPFVMYCLNRFNLHIFSEVFNPLIRVPLVTLIVLVISIVAVKVLKKIPYIKNIVP</sequence>
<dbReference type="PANTHER" id="PTHR40074:SF2">
    <property type="entry name" value="O-ACETYLTRANSFERASE WECH"/>
    <property type="match status" value="1"/>
</dbReference>
<name>A0A432LFS1_9BACI</name>
<feature type="domain" description="Acyltransferase 3" evidence="8">
    <location>
        <begin position="14"/>
        <end position="342"/>
    </location>
</feature>
<evidence type="ECO:0000256" key="5">
    <source>
        <dbReference type="ARBA" id="ARBA00022989"/>
    </source>
</evidence>
<feature type="transmembrane region" description="Helical" evidence="7">
    <location>
        <begin position="163"/>
        <end position="180"/>
    </location>
</feature>
<feature type="transmembrane region" description="Helical" evidence="7">
    <location>
        <begin position="12"/>
        <end position="34"/>
    </location>
</feature>
<dbReference type="GO" id="GO:0016413">
    <property type="term" value="F:O-acetyltransferase activity"/>
    <property type="evidence" value="ECO:0007669"/>
    <property type="project" value="TreeGrafter"/>
</dbReference>
<comment type="subcellular location">
    <subcellularLocation>
        <location evidence="1">Cell membrane</location>
        <topology evidence="1">Multi-pass membrane protein</topology>
    </subcellularLocation>
</comment>
<dbReference type="PANTHER" id="PTHR40074">
    <property type="entry name" value="O-ACETYLTRANSFERASE WECH"/>
    <property type="match status" value="1"/>
</dbReference>
<gene>
    <name evidence="9" type="ORF">EK386_02405</name>
</gene>
<accession>A0A432LFS1</accession>
<evidence type="ECO:0000256" key="3">
    <source>
        <dbReference type="ARBA" id="ARBA00022475"/>
    </source>
</evidence>
<evidence type="ECO:0000256" key="1">
    <source>
        <dbReference type="ARBA" id="ARBA00004651"/>
    </source>
</evidence>
<keyword evidence="5 7" id="KW-1133">Transmembrane helix</keyword>
<dbReference type="GO" id="GO:0009246">
    <property type="term" value="P:enterobacterial common antigen biosynthetic process"/>
    <property type="evidence" value="ECO:0007669"/>
    <property type="project" value="TreeGrafter"/>
</dbReference>
<evidence type="ECO:0000256" key="7">
    <source>
        <dbReference type="SAM" id="Phobius"/>
    </source>
</evidence>
<evidence type="ECO:0000313" key="9">
    <source>
        <dbReference type="EMBL" id="RUL56501.1"/>
    </source>
</evidence>
<evidence type="ECO:0000259" key="8">
    <source>
        <dbReference type="Pfam" id="PF01757"/>
    </source>
</evidence>
<feature type="transmembrane region" description="Helical" evidence="7">
    <location>
        <begin position="284"/>
        <end position="306"/>
    </location>
</feature>
<dbReference type="EMBL" id="RYYR01000002">
    <property type="protein sequence ID" value="RUL56501.1"/>
    <property type="molecule type" value="Genomic_DNA"/>
</dbReference>
<feature type="transmembrane region" description="Helical" evidence="7">
    <location>
        <begin position="132"/>
        <end position="151"/>
    </location>
</feature>
<dbReference type="AlphaFoldDB" id="A0A432LFS1"/>
<evidence type="ECO:0000256" key="2">
    <source>
        <dbReference type="ARBA" id="ARBA00007400"/>
    </source>
</evidence>
<comment type="caution">
    <text evidence="9">The sequence shown here is derived from an EMBL/GenBank/DDBJ whole genome shotgun (WGS) entry which is preliminary data.</text>
</comment>
<evidence type="ECO:0000256" key="6">
    <source>
        <dbReference type="ARBA" id="ARBA00023136"/>
    </source>
</evidence>
<comment type="similarity">
    <text evidence="2">Belongs to the acyltransferase 3 family.</text>
</comment>
<keyword evidence="10" id="KW-1185">Reference proteome</keyword>
<dbReference type="InterPro" id="IPR002656">
    <property type="entry name" value="Acyl_transf_3_dom"/>
</dbReference>
<organism evidence="9 10">
    <name type="scientific">Lysinibacillus antri</name>
    <dbReference type="NCBI Taxonomy" id="2498145"/>
    <lineage>
        <taxon>Bacteria</taxon>
        <taxon>Bacillati</taxon>
        <taxon>Bacillota</taxon>
        <taxon>Bacilli</taxon>
        <taxon>Bacillales</taxon>
        <taxon>Bacillaceae</taxon>
        <taxon>Lysinibacillus</taxon>
    </lineage>
</organism>
<keyword evidence="6 7" id="KW-0472">Membrane</keyword>
<feature type="transmembrane region" description="Helical" evidence="7">
    <location>
        <begin position="326"/>
        <end position="346"/>
    </location>
</feature>
<feature type="transmembrane region" description="Helical" evidence="7">
    <location>
        <begin position="192"/>
        <end position="210"/>
    </location>
</feature>
<feature type="transmembrane region" description="Helical" evidence="7">
    <location>
        <begin position="222"/>
        <end position="241"/>
    </location>
</feature>
<dbReference type="Pfam" id="PF01757">
    <property type="entry name" value="Acyl_transf_3"/>
    <property type="match status" value="1"/>
</dbReference>
<protein>
    <recommendedName>
        <fullName evidence="8">Acyltransferase 3 domain-containing protein</fullName>
    </recommendedName>
</protein>
<keyword evidence="3" id="KW-1003">Cell membrane</keyword>
<feature type="transmembrane region" description="Helical" evidence="7">
    <location>
        <begin position="54"/>
        <end position="75"/>
    </location>
</feature>
<dbReference type="GO" id="GO:0005886">
    <property type="term" value="C:plasma membrane"/>
    <property type="evidence" value="ECO:0007669"/>
    <property type="project" value="UniProtKB-SubCell"/>
</dbReference>
<evidence type="ECO:0000313" key="10">
    <source>
        <dbReference type="Proteomes" id="UP000287910"/>
    </source>
</evidence>
<keyword evidence="4 7" id="KW-0812">Transmembrane</keyword>
<feature type="transmembrane region" description="Helical" evidence="7">
    <location>
        <begin position="95"/>
        <end position="112"/>
    </location>
</feature>
<reference evidence="9 10" key="1">
    <citation type="submission" date="2018-12" db="EMBL/GenBank/DDBJ databases">
        <title>Lysinibacillus antri sp. nov., isolated from a cave soil.</title>
        <authorList>
            <person name="Narsing Rao M.P."/>
            <person name="Zhang H."/>
            <person name="Dong Z.-Y."/>
            <person name="Niu X.-K."/>
            <person name="Zhang K."/>
            <person name="Fang B.-Z."/>
            <person name="Kang Y.-Q."/>
            <person name="Xiao M."/>
            <person name="Li W.-J."/>
        </authorList>
    </citation>
    <scope>NUCLEOTIDE SEQUENCE [LARGE SCALE GENOMIC DNA]</scope>
    <source>
        <strain evidence="9 10">SYSU K30002</strain>
    </source>
</reference>